<gene>
    <name evidence="1" type="ORF">I3J27_03220</name>
</gene>
<reference evidence="1" key="1">
    <citation type="submission" date="2021-12" db="EMBL/GenBank/DDBJ databases">
        <title>Bradyrhizobium xenonodulans sp. nov.</title>
        <authorList>
            <person name="Claassens R."/>
            <person name="Venter S.N."/>
            <person name="Beukes C.W."/>
            <person name="Stepkowski T."/>
            <person name="Steenkamp E.T."/>
        </authorList>
    </citation>
    <scope>NUCLEOTIDE SEQUENCE</scope>
    <source>
        <strain evidence="1">14AB</strain>
    </source>
</reference>
<accession>A0ABY7MP89</accession>
<dbReference type="RefSeq" id="WP_270165125.1">
    <property type="nucleotide sequence ID" value="NZ_CP089391.1"/>
</dbReference>
<evidence type="ECO:0000313" key="2">
    <source>
        <dbReference type="Proteomes" id="UP001179614"/>
    </source>
</evidence>
<protein>
    <submittedName>
        <fullName evidence="1">DUF2252 domain-containing protein</fullName>
    </submittedName>
</protein>
<evidence type="ECO:0000313" key="1">
    <source>
        <dbReference type="EMBL" id="WBL79451.1"/>
    </source>
</evidence>
<dbReference type="EMBL" id="CP089391">
    <property type="protein sequence ID" value="WBL79451.1"/>
    <property type="molecule type" value="Genomic_DNA"/>
</dbReference>
<dbReference type="SUPFAM" id="SSF56112">
    <property type="entry name" value="Protein kinase-like (PK-like)"/>
    <property type="match status" value="1"/>
</dbReference>
<dbReference type="Pfam" id="PF10009">
    <property type="entry name" value="DUF2252"/>
    <property type="match status" value="1"/>
</dbReference>
<sequence>MRFHDDNAEFEAWLRSQCRVVESDLAHKHKRMRKSAFIFLRATYFRWARRIETIHPALKAAPRVLSVGDTHTENYGTWRDLEGRLVWGVNDFDEAAIMPYPFDLVRLATSARLAQDMAVGSREAAAVILDGYRRGVMQPHPALLDEHETWMRSYVACSDQDRAKFWRDVKAYPDAKPPRHVASALKGSLPPGASLVRFASRRNGNGSLGRPRYVAIAQWCGGQIVREAKALVPSAWDWALGIKSEPRFMSLATGAYRAPDPHLALDGGFILRRIAPDSRKVDLGDRPVGRLKLDLLRAMGFDIGAIHAATKGASEKILADVGARKADWLYGAAKAAAEAVEEDFAEWRAAK</sequence>
<organism evidence="1 2">
    <name type="scientific">Bradyrhizobium xenonodulans</name>
    <dbReference type="NCBI Taxonomy" id="2736875"/>
    <lineage>
        <taxon>Bacteria</taxon>
        <taxon>Pseudomonadati</taxon>
        <taxon>Pseudomonadota</taxon>
        <taxon>Alphaproteobacteria</taxon>
        <taxon>Hyphomicrobiales</taxon>
        <taxon>Nitrobacteraceae</taxon>
        <taxon>Bradyrhizobium</taxon>
    </lineage>
</organism>
<dbReference type="PANTHER" id="PTHR39441:SF1">
    <property type="entry name" value="DUF2252 DOMAIN-CONTAINING PROTEIN"/>
    <property type="match status" value="1"/>
</dbReference>
<keyword evidence="2" id="KW-1185">Reference proteome</keyword>
<name>A0ABY7MP89_9BRAD</name>
<proteinExistence type="predicted"/>
<dbReference type="InterPro" id="IPR011009">
    <property type="entry name" value="Kinase-like_dom_sf"/>
</dbReference>
<dbReference type="Proteomes" id="UP001179614">
    <property type="component" value="Chromosome"/>
</dbReference>
<dbReference type="InterPro" id="IPR018721">
    <property type="entry name" value="DUF2252"/>
</dbReference>
<dbReference type="PANTHER" id="PTHR39441">
    <property type="entry name" value="DUF2252 DOMAIN-CONTAINING PROTEIN"/>
    <property type="match status" value="1"/>
</dbReference>